<feature type="compositionally biased region" description="Basic and acidic residues" evidence="1">
    <location>
        <begin position="205"/>
        <end position="223"/>
    </location>
</feature>
<feature type="region of interest" description="Disordered" evidence="1">
    <location>
        <begin position="47"/>
        <end position="71"/>
    </location>
</feature>
<feature type="compositionally biased region" description="Low complexity" evidence="1">
    <location>
        <begin position="288"/>
        <end position="297"/>
    </location>
</feature>
<feature type="region of interest" description="Disordered" evidence="1">
    <location>
        <begin position="262"/>
        <end position="307"/>
    </location>
</feature>
<protein>
    <submittedName>
        <fullName evidence="2">Uncharacterized protein</fullName>
    </submittedName>
</protein>
<evidence type="ECO:0000313" key="2">
    <source>
        <dbReference type="EMBL" id="KAG5678997.1"/>
    </source>
</evidence>
<dbReference type="Proteomes" id="UP001107558">
    <property type="component" value="Chromosome 2"/>
</dbReference>
<proteinExistence type="predicted"/>
<keyword evidence="3" id="KW-1185">Reference proteome</keyword>
<sequence>MSRHTNRAIESQVRQIDEIFRTHSNTEQPHVVTIVDIKKDKLCDFHGKSSSPASRRESSVNLSRKSSNASTFCSTDKLNAAAAKKNSRNSISSFTELIDRNLIPDENGNGRNAMRRESMPIIDSNGRRNNPLDTWNSRLFKGMEHPSKFPNMLRSTTSINGNNVPDMSRRASSNWNVNHFHNYSKENGSKHTNLDRKQSASVSEKIFKRDYTQSPEPKKELHSILKHKKSTADDDELKEIIKRLSFDYIESEMARNGHKMDVDLLSNSDSSSGGGNGRNFTTNKSTPRRISIDSLESSSRRSSRRFSDFSVNSDDLTSLKTRANNKTSVQVSLLIEQTNKLRI</sequence>
<comment type="caution">
    <text evidence="2">The sequence shown here is derived from an EMBL/GenBank/DDBJ whole genome shotgun (WGS) entry which is preliminary data.</text>
</comment>
<dbReference type="OrthoDB" id="10638284at2759"/>
<feature type="region of interest" description="Disordered" evidence="1">
    <location>
        <begin position="183"/>
        <end position="229"/>
    </location>
</feature>
<feature type="compositionally biased region" description="Basic and acidic residues" evidence="1">
    <location>
        <begin position="183"/>
        <end position="198"/>
    </location>
</feature>
<reference evidence="2" key="1">
    <citation type="submission" date="2021-03" db="EMBL/GenBank/DDBJ databases">
        <title>Chromosome level genome of the anhydrobiotic midge Polypedilum vanderplanki.</title>
        <authorList>
            <person name="Yoshida Y."/>
            <person name="Kikawada T."/>
            <person name="Gusev O."/>
        </authorList>
    </citation>
    <scope>NUCLEOTIDE SEQUENCE</scope>
    <source>
        <strain evidence="2">NIAS01</strain>
        <tissue evidence="2">Whole body or cell culture</tissue>
    </source>
</reference>
<evidence type="ECO:0000256" key="1">
    <source>
        <dbReference type="SAM" id="MobiDB-lite"/>
    </source>
</evidence>
<evidence type="ECO:0000313" key="3">
    <source>
        <dbReference type="Proteomes" id="UP001107558"/>
    </source>
</evidence>
<accession>A0A9J6CAR5</accession>
<dbReference type="EMBL" id="JADBJN010000002">
    <property type="protein sequence ID" value="KAG5678997.1"/>
    <property type="molecule type" value="Genomic_DNA"/>
</dbReference>
<dbReference type="AlphaFoldDB" id="A0A9J6CAR5"/>
<gene>
    <name evidence="2" type="ORF">PVAND_008606</name>
</gene>
<organism evidence="2 3">
    <name type="scientific">Polypedilum vanderplanki</name>
    <name type="common">Sleeping chironomid midge</name>
    <dbReference type="NCBI Taxonomy" id="319348"/>
    <lineage>
        <taxon>Eukaryota</taxon>
        <taxon>Metazoa</taxon>
        <taxon>Ecdysozoa</taxon>
        <taxon>Arthropoda</taxon>
        <taxon>Hexapoda</taxon>
        <taxon>Insecta</taxon>
        <taxon>Pterygota</taxon>
        <taxon>Neoptera</taxon>
        <taxon>Endopterygota</taxon>
        <taxon>Diptera</taxon>
        <taxon>Nematocera</taxon>
        <taxon>Chironomoidea</taxon>
        <taxon>Chironomidae</taxon>
        <taxon>Chironominae</taxon>
        <taxon>Polypedilum</taxon>
        <taxon>Polypedilum</taxon>
    </lineage>
</organism>
<name>A0A9J6CAR5_POLVA</name>
<feature type="compositionally biased region" description="Polar residues" evidence="1">
    <location>
        <begin position="60"/>
        <end position="71"/>
    </location>
</feature>